<dbReference type="OMA" id="MSFELTI"/>
<evidence type="ECO:0000313" key="6">
    <source>
        <dbReference type="Proteomes" id="UP000009046"/>
    </source>
</evidence>
<evidence type="ECO:0008006" key="7">
    <source>
        <dbReference type="Google" id="ProtNLM"/>
    </source>
</evidence>
<dbReference type="GeneID" id="8238859"/>
<evidence type="ECO:0000256" key="2">
    <source>
        <dbReference type="SAM" id="Phobius"/>
    </source>
</evidence>
<dbReference type="RefSeq" id="XP_002422978.1">
    <property type="nucleotide sequence ID" value="XM_002422933.1"/>
</dbReference>
<evidence type="ECO:0000256" key="1">
    <source>
        <dbReference type="SAM" id="MobiDB-lite"/>
    </source>
</evidence>
<name>E0VA34_PEDHC</name>
<dbReference type="InterPro" id="IPR012464">
    <property type="entry name" value="DUF1676"/>
</dbReference>
<dbReference type="InParanoid" id="E0VA34"/>
<reference evidence="4" key="1">
    <citation type="submission" date="2007-04" db="EMBL/GenBank/DDBJ databases">
        <title>Annotation of Pediculus humanus corporis strain USDA.</title>
        <authorList>
            <person name="Kirkness E."/>
            <person name="Hannick L."/>
            <person name="Hass B."/>
            <person name="Bruggner R."/>
            <person name="Lawson D."/>
            <person name="Bidwell S."/>
            <person name="Joardar V."/>
            <person name="Caler E."/>
            <person name="Walenz B."/>
            <person name="Inman J."/>
            <person name="Schobel S."/>
            <person name="Galinsky K."/>
            <person name="Amedeo P."/>
            <person name="Strausberg R."/>
        </authorList>
    </citation>
    <scope>NUCLEOTIDE SEQUENCE</scope>
    <source>
        <strain evidence="4">USDA</strain>
    </source>
</reference>
<keyword evidence="6" id="KW-1185">Reference proteome</keyword>
<dbReference type="eggNOG" id="ENOG502QU9Q">
    <property type="taxonomic scope" value="Eukaryota"/>
</dbReference>
<evidence type="ECO:0000313" key="4">
    <source>
        <dbReference type="EMBL" id="EEB10240.1"/>
    </source>
</evidence>
<dbReference type="FunCoup" id="E0VA34">
    <property type="interactions" value="53"/>
</dbReference>
<dbReference type="PANTHER" id="PTHR21879:SF10">
    <property type="entry name" value="LP14110P"/>
    <property type="match status" value="1"/>
</dbReference>
<keyword evidence="3" id="KW-0732">Signal</keyword>
<keyword evidence="2" id="KW-0812">Transmembrane</keyword>
<dbReference type="Pfam" id="PF07898">
    <property type="entry name" value="DUF1676"/>
    <property type="match status" value="1"/>
</dbReference>
<dbReference type="EMBL" id="AAZO01000319">
    <property type="status" value="NOT_ANNOTATED_CDS"/>
    <property type="molecule type" value="Genomic_DNA"/>
</dbReference>
<dbReference type="CTD" id="8238859"/>
<proteinExistence type="predicted"/>
<reference evidence="5" key="3">
    <citation type="submission" date="2021-02" db="UniProtKB">
        <authorList>
            <consortium name="EnsemblMetazoa"/>
        </authorList>
    </citation>
    <scope>IDENTIFICATION</scope>
    <source>
        <strain evidence="5">USDA</strain>
    </source>
</reference>
<gene>
    <name evidence="5" type="primary">8238859</name>
    <name evidence="4" type="ORF">Phum_PHUM026050</name>
</gene>
<sequence length="369" mass="41710">MNTIIVTTVKLLLLLLTTYAYLILAENVGTINNNNDQTVYTNLTETDWKAYFFGNATTDSDEVTNNNNNREGRNRKGKDFFDFIGFGTGPETDPYLARANDLCLSGDLSECFKSRALSSLDDFFTREVIRMPEEQLRRLTQESYEYSSAPRSDETEWEQFVKFLLRKVEKFVKSTALEVKVPEELTDGGRYSPRFVDEIASELDVIEDKKAGIVTRHKLKKLFIPLLIILKLFKLKLLLFLPMILGIASFKKLLGFLAIVIPGMIGVFKLCKPQLYSSSFGNGHASYYQPPRYTPAGVGHGSPQYYSHHVPYNPSSSYGHGGDHHYEEYTGYSNHYETGKSASGSSNVAFRDDSPQDLAYNGYRNSKSS</sequence>
<feature type="region of interest" description="Disordered" evidence="1">
    <location>
        <begin position="343"/>
        <end position="369"/>
    </location>
</feature>
<dbReference type="HOGENOM" id="CLU_059073_0_0_1"/>
<keyword evidence="2" id="KW-1133">Transmembrane helix</keyword>
<reference evidence="4" key="2">
    <citation type="submission" date="2007-04" db="EMBL/GenBank/DDBJ databases">
        <title>The genome of the human body louse.</title>
        <authorList>
            <consortium name="The Human Body Louse Genome Consortium"/>
            <person name="Kirkness E."/>
            <person name="Walenz B."/>
            <person name="Hass B."/>
            <person name="Bruggner R."/>
            <person name="Strausberg R."/>
        </authorList>
    </citation>
    <scope>NUCLEOTIDE SEQUENCE</scope>
    <source>
        <strain evidence="4">USDA</strain>
    </source>
</reference>
<feature type="signal peptide" evidence="3">
    <location>
        <begin position="1"/>
        <end position="25"/>
    </location>
</feature>
<dbReference type="KEGG" id="phu:Phum_PHUM026050"/>
<feature type="transmembrane region" description="Helical" evidence="2">
    <location>
        <begin position="253"/>
        <end position="270"/>
    </location>
</feature>
<keyword evidence="2" id="KW-0472">Membrane</keyword>
<dbReference type="Proteomes" id="UP000009046">
    <property type="component" value="Unassembled WGS sequence"/>
</dbReference>
<evidence type="ECO:0000256" key="3">
    <source>
        <dbReference type="SAM" id="SignalP"/>
    </source>
</evidence>
<dbReference type="GO" id="GO:0016020">
    <property type="term" value="C:membrane"/>
    <property type="evidence" value="ECO:0007669"/>
    <property type="project" value="TreeGrafter"/>
</dbReference>
<dbReference type="OrthoDB" id="8196390at2759"/>
<accession>E0VA34</accession>
<dbReference type="VEuPathDB" id="VectorBase:PHUM026050"/>
<dbReference type="AlphaFoldDB" id="E0VA34"/>
<dbReference type="EMBL" id="DS235004">
    <property type="protein sequence ID" value="EEB10240.1"/>
    <property type="molecule type" value="Genomic_DNA"/>
</dbReference>
<dbReference type="PANTHER" id="PTHR21879">
    <property type="entry name" value="FI03362P-RELATED-RELATED"/>
    <property type="match status" value="1"/>
</dbReference>
<evidence type="ECO:0000313" key="5">
    <source>
        <dbReference type="EnsemblMetazoa" id="PHUM026050-PA"/>
    </source>
</evidence>
<feature type="chain" id="PRO_5014570012" description="Osiris" evidence="3">
    <location>
        <begin position="26"/>
        <end position="369"/>
    </location>
</feature>
<protein>
    <recommendedName>
        <fullName evidence="7">Osiris</fullName>
    </recommendedName>
</protein>
<organism>
    <name type="scientific">Pediculus humanus subsp. corporis</name>
    <name type="common">Body louse</name>
    <dbReference type="NCBI Taxonomy" id="121224"/>
    <lineage>
        <taxon>Eukaryota</taxon>
        <taxon>Metazoa</taxon>
        <taxon>Ecdysozoa</taxon>
        <taxon>Arthropoda</taxon>
        <taxon>Hexapoda</taxon>
        <taxon>Insecta</taxon>
        <taxon>Pterygota</taxon>
        <taxon>Neoptera</taxon>
        <taxon>Paraneoptera</taxon>
        <taxon>Psocodea</taxon>
        <taxon>Troctomorpha</taxon>
        <taxon>Phthiraptera</taxon>
        <taxon>Anoplura</taxon>
        <taxon>Pediculidae</taxon>
        <taxon>Pediculus</taxon>
    </lineage>
</organism>
<feature type="transmembrane region" description="Helical" evidence="2">
    <location>
        <begin position="222"/>
        <end position="241"/>
    </location>
</feature>
<dbReference type="EnsemblMetazoa" id="PHUM026050-RA">
    <property type="protein sequence ID" value="PHUM026050-PA"/>
    <property type="gene ID" value="PHUM026050"/>
</dbReference>